<gene>
    <name evidence="2" type="ORF">Pyn_12922</name>
</gene>
<dbReference type="Proteomes" id="UP000250321">
    <property type="component" value="Unassembled WGS sequence"/>
</dbReference>
<proteinExistence type="predicted"/>
<protein>
    <submittedName>
        <fullName evidence="2">Uncharacterized protein</fullName>
    </submittedName>
</protein>
<feature type="region of interest" description="Disordered" evidence="1">
    <location>
        <begin position="1"/>
        <end position="67"/>
    </location>
</feature>
<reference evidence="2 3" key="1">
    <citation type="submission" date="2018-02" db="EMBL/GenBank/DDBJ databases">
        <title>Draft genome of wild Prunus yedoensis var. nudiflora.</title>
        <authorList>
            <person name="Baek S."/>
            <person name="Kim J.-H."/>
            <person name="Choi K."/>
            <person name="Kim G.-B."/>
            <person name="Cho A."/>
            <person name="Jang H."/>
            <person name="Shin C.-H."/>
            <person name="Yu H.-J."/>
            <person name="Mun J.-H."/>
        </authorList>
    </citation>
    <scope>NUCLEOTIDE SEQUENCE [LARGE SCALE GENOMIC DNA]</scope>
    <source>
        <strain evidence="3">cv. Jeju island</strain>
        <tissue evidence="2">Leaf</tissue>
    </source>
</reference>
<sequence>MSGTFSATRTGSTQQGLGQIGRQMLGFGRQQEGQVHPKHLQEDWHEKNPCFLQRESSTWPKDRLDYA</sequence>
<keyword evidence="3" id="KW-1185">Reference proteome</keyword>
<dbReference type="AlphaFoldDB" id="A0A314ZG68"/>
<organism evidence="2 3">
    <name type="scientific">Prunus yedoensis var. nudiflora</name>
    <dbReference type="NCBI Taxonomy" id="2094558"/>
    <lineage>
        <taxon>Eukaryota</taxon>
        <taxon>Viridiplantae</taxon>
        <taxon>Streptophyta</taxon>
        <taxon>Embryophyta</taxon>
        <taxon>Tracheophyta</taxon>
        <taxon>Spermatophyta</taxon>
        <taxon>Magnoliopsida</taxon>
        <taxon>eudicotyledons</taxon>
        <taxon>Gunneridae</taxon>
        <taxon>Pentapetalae</taxon>
        <taxon>rosids</taxon>
        <taxon>fabids</taxon>
        <taxon>Rosales</taxon>
        <taxon>Rosaceae</taxon>
        <taxon>Amygdaloideae</taxon>
        <taxon>Amygdaleae</taxon>
        <taxon>Prunus</taxon>
    </lineage>
</organism>
<dbReference type="EMBL" id="PJQY01000143">
    <property type="protein sequence ID" value="PQQ17600.1"/>
    <property type="molecule type" value="Genomic_DNA"/>
</dbReference>
<evidence type="ECO:0000256" key="1">
    <source>
        <dbReference type="SAM" id="MobiDB-lite"/>
    </source>
</evidence>
<feature type="compositionally biased region" description="Polar residues" evidence="1">
    <location>
        <begin position="1"/>
        <end position="17"/>
    </location>
</feature>
<comment type="caution">
    <text evidence="2">The sequence shown here is derived from an EMBL/GenBank/DDBJ whole genome shotgun (WGS) entry which is preliminary data.</text>
</comment>
<evidence type="ECO:0000313" key="3">
    <source>
        <dbReference type="Proteomes" id="UP000250321"/>
    </source>
</evidence>
<name>A0A314ZG68_PRUYE</name>
<feature type="compositionally biased region" description="Basic and acidic residues" evidence="1">
    <location>
        <begin position="39"/>
        <end position="48"/>
    </location>
</feature>
<accession>A0A314ZG68</accession>
<evidence type="ECO:0000313" key="2">
    <source>
        <dbReference type="EMBL" id="PQQ17600.1"/>
    </source>
</evidence>